<dbReference type="GO" id="GO:0005634">
    <property type="term" value="C:nucleus"/>
    <property type="evidence" value="ECO:0007669"/>
    <property type="project" value="UniProtKB-SubCell"/>
</dbReference>
<reference evidence="8" key="2">
    <citation type="submission" date="2020-08" db="EMBL/GenBank/DDBJ databases">
        <title>Plant Genome Project.</title>
        <authorList>
            <person name="Zhang R.-G."/>
        </authorList>
    </citation>
    <scope>NUCLEOTIDE SEQUENCE</scope>
    <source>
        <strain evidence="8">Huo1</strain>
        <tissue evidence="8">Leaf</tissue>
    </source>
</reference>
<evidence type="ECO:0000256" key="2">
    <source>
        <dbReference type="ARBA" id="ARBA00023015"/>
    </source>
</evidence>
<evidence type="ECO:0000256" key="5">
    <source>
        <dbReference type="ARBA" id="ARBA00023242"/>
    </source>
</evidence>
<comment type="caution">
    <text evidence="8">The sequence shown here is derived from an EMBL/GenBank/DDBJ whole genome shotgun (WGS) entry which is preliminary data.</text>
</comment>
<name>A0A8X8W153_SALSN</name>
<keyword evidence="3" id="KW-0238">DNA-binding</keyword>
<reference evidence="8" key="1">
    <citation type="submission" date="2018-01" db="EMBL/GenBank/DDBJ databases">
        <authorList>
            <person name="Mao J.F."/>
        </authorList>
    </citation>
    <scope>NUCLEOTIDE SEQUENCE</scope>
    <source>
        <strain evidence="8">Huo1</strain>
        <tissue evidence="8">Leaf</tissue>
    </source>
</reference>
<dbReference type="SUPFAM" id="SSF55455">
    <property type="entry name" value="SRF-like"/>
    <property type="match status" value="1"/>
</dbReference>
<protein>
    <recommendedName>
        <fullName evidence="7">MADS-box domain-containing protein</fullName>
    </recommendedName>
</protein>
<keyword evidence="4" id="KW-0804">Transcription</keyword>
<feature type="coiled-coil region" evidence="6">
    <location>
        <begin position="85"/>
        <end position="112"/>
    </location>
</feature>
<dbReference type="SMART" id="SM00432">
    <property type="entry name" value="MADS"/>
    <property type="match status" value="1"/>
</dbReference>
<dbReference type="SUPFAM" id="SSF57850">
    <property type="entry name" value="RING/U-box"/>
    <property type="match status" value="1"/>
</dbReference>
<evidence type="ECO:0000256" key="3">
    <source>
        <dbReference type="ARBA" id="ARBA00023125"/>
    </source>
</evidence>
<keyword evidence="5" id="KW-0539">Nucleus</keyword>
<dbReference type="InterPro" id="IPR036879">
    <property type="entry name" value="TF_MADSbox_sf"/>
</dbReference>
<dbReference type="InterPro" id="IPR002100">
    <property type="entry name" value="TF_MADSbox"/>
</dbReference>
<comment type="subcellular location">
    <subcellularLocation>
        <location evidence="1">Nucleus</location>
    </subcellularLocation>
</comment>
<evidence type="ECO:0000313" key="9">
    <source>
        <dbReference type="Proteomes" id="UP000298416"/>
    </source>
</evidence>
<sequence>MGRRRLKLESIEKQKSRLLTLNTRKEGLKKKLHQLTTLCDVPACMIIRDPSTNSTSIWPEDSAQVRRLIDSYKADPGAVKTYRVSDFFNERQRNAEGELAKLQKKNLETELRTWDGRLHLMDEPQLREIGAAVRSEALAVQSRIDFLKREAMVKSNEMLDLGEFGEIVDQDVIFSIADGVAGISADAQLPVVPDYSLNLPQPLMKKSTNNVMLDLDKFGGVVGQDGGYSIADVMDFAMRANAPLNMPQDGIFSVADVMGDNGQLPLPGYYCPPPLEMFVDHNYLNQGYCSSMDVNQNVDWFGGDEYDGALLINGLPDLAASHTFQRQLHQFFRLPDSGLDQSLINALLLFFLPQGHHRIGGICRHAFSIHSIETWLLSNTTCPLFSKPNSKGYFCNFTDTDKSCAFQYVVGDTSLKVALPCCSGVATRAKA</sequence>
<proteinExistence type="predicted"/>
<evidence type="ECO:0000256" key="1">
    <source>
        <dbReference type="ARBA" id="ARBA00004123"/>
    </source>
</evidence>
<dbReference type="EMBL" id="PNBA02000022">
    <property type="protein sequence ID" value="KAG6386014.1"/>
    <property type="molecule type" value="Genomic_DNA"/>
</dbReference>
<keyword evidence="9" id="KW-1185">Reference proteome</keyword>
<dbReference type="GO" id="GO:0003677">
    <property type="term" value="F:DNA binding"/>
    <property type="evidence" value="ECO:0007669"/>
    <property type="project" value="UniProtKB-KW"/>
</dbReference>
<organism evidence="8">
    <name type="scientific">Salvia splendens</name>
    <name type="common">Scarlet sage</name>
    <dbReference type="NCBI Taxonomy" id="180675"/>
    <lineage>
        <taxon>Eukaryota</taxon>
        <taxon>Viridiplantae</taxon>
        <taxon>Streptophyta</taxon>
        <taxon>Embryophyta</taxon>
        <taxon>Tracheophyta</taxon>
        <taxon>Spermatophyta</taxon>
        <taxon>Magnoliopsida</taxon>
        <taxon>eudicotyledons</taxon>
        <taxon>Gunneridae</taxon>
        <taxon>Pentapetalae</taxon>
        <taxon>asterids</taxon>
        <taxon>lamiids</taxon>
        <taxon>Lamiales</taxon>
        <taxon>Lamiaceae</taxon>
        <taxon>Nepetoideae</taxon>
        <taxon>Mentheae</taxon>
        <taxon>Salviinae</taxon>
        <taxon>Salvia</taxon>
        <taxon>Salvia subgen. Calosphace</taxon>
        <taxon>core Calosphace</taxon>
    </lineage>
</organism>
<dbReference type="Proteomes" id="UP000298416">
    <property type="component" value="Unassembled WGS sequence"/>
</dbReference>
<dbReference type="PROSITE" id="PS50066">
    <property type="entry name" value="MADS_BOX_2"/>
    <property type="match status" value="1"/>
</dbReference>
<dbReference type="GO" id="GO:0046983">
    <property type="term" value="F:protein dimerization activity"/>
    <property type="evidence" value="ECO:0007669"/>
    <property type="project" value="InterPro"/>
</dbReference>
<gene>
    <name evidence="8" type="ORF">SASPL_154898</name>
</gene>
<evidence type="ECO:0000256" key="6">
    <source>
        <dbReference type="SAM" id="Coils"/>
    </source>
</evidence>
<evidence type="ECO:0000313" key="8">
    <source>
        <dbReference type="EMBL" id="KAG6386014.1"/>
    </source>
</evidence>
<keyword evidence="2" id="KW-0805">Transcription regulation</keyword>
<keyword evidence="6" id="KW-0175">Coiled coil</keyword>
<accession>A0A8X8W153</accession>
<dbReference type="AlphaFoldDB" id="A0A8X8W153"/>
<feature type="domain" description="MADS-box" evidence="7">
    <location>
        <begin position="1"/>
        <end position="47"/>
    </location>
</feature>
<evidence type="ECO:0000256" key="4">
    <source>
        <dbReference type="ARBA" id="ARBA00023163"/>
    </source>
</evidence>
<evidence type="ECO:0000259" key="7">
    <source>
        <dbReference type="PROSITE" id="PS50066"/>
    </source>
</evidence>
<dbReference type="Pfam" id="PF00319">
    <property type="entry name" value="SRF-TF"/>
    <property type="match status" value="1"/>
</dbReference>
<dbReference type="Gene3D" id="3.40.1810.10">
    <property type="entry name" value="Transcription factor, MADS-box"/>
    <property type="match status" value="1"/>
</dbReference>